<feature type="region of interest" description="Disordered" evidence="9">
    <location>
        <begin position="370"/>
        <end position="441"/>
    </location>
</feature>
<dbReference type="GO" id="GO:0005524">
    <property type="term" value="F:ATP binding"/>
    <property type="evidence" value="ECO:0007669"/>
    <property type="project" value="UniProtKB-KW"/>
</dbReference>
<accession>H0URA3</accession>
<dbReference type="eggNOG" id="COG2812">
    <property type="taxonomic scope" value="Bacteria"/>
</dbReference>
<evidence type="ECO:0000256" key="4">
    <source>
        <dbReference type="ARBA" id="ARBA00022833"/>
    </source>
</evidence>
<dbReference type="Gene3D" id="3.40.50.300">
    <property type="entry name" value="P-loop containing nucleotide triphosphate hydrolases"/>
    <property type="match status" value="1"/>
</dbReference>
<comment type="subunit">
    <text evidence="8">DNA polymerase III contains a core (composed of alpha, epsilon and theta chains) that associates with a tau subunit. This core dimerizes to form the POLIII' complex. PolIII' associates with the gamma complex (composed of gamma, delta, delta', psi and chi chains) and with the beta chain to form the complete DNA polymerase III complex.</text>
</comment>
<name>H0URA3_9BACT</name>
<keyword evidence="4" id="KW-0862">Zinc</keyword>
<dbReference type="Proteomes" id="UP000005730">
    <property type="component" value="Chromosome"/>
</dbReference>
<dbReference type="GO" id="GO:0003887">
    <property type="term" value="F:DNA-directed DNA polymerase activity"/>
    <property type="evidence" value="ECO:0007669"/>
    <property type="project" value="UniProtKB-KW"/>
</dbReference>
<evidence type="ECO:0000256" key="1">
    <source>
        <dbReference type="ARBA" id="ARBA00006360"/>
    </source>
</evidence>
<evidence type="ECO:0000256" key="3">
    <source>
        <dbReference type="ARBA" id="ARBA00022741"/>
    </source>
</evidence>
<evidence type="ECO:0000256" key="9">
    <source>
        <dbReference type="SAM" id="MobiDB-lite"/>
    </source>
</evidence>
<comment type="function">
    <text evidence="8">DNA polymerase III is a complex, multichain enzyme responsible for most of the replicative synthesis in bacteria. This DNA polymerase also exhibits 3' to 5' exonuclease activity.</text>
</comment>
<dbReference type="FunFam" id="3.40.50.300:FF:000014">
    <property type="entry name" value="DNA polymerase III subunit gamma/tau"/>
    <property type="match status" value="1"/>
</dbReference>
<dbReference type="InterPro" id="IPR045085">
    <property type="entry name" value="HLD_clamp_pol_III_gamma_tau"/>
</dbReference>
<dbReference type="GO" id="GO:0046872">
    <property type="term" value="F:metal ion binding"/>
    <property type="evidence" value="ECO:0007669"/>
    <property type="project" value="UniProtKB-KW"/>
</dbReference>
<dbReference type="HOGENOM" id="CLU_006229_0_3_0"/>
<evidence type="ECO:0000256" key="2">
    <source>
        <dbReference type="ARBA" id="ARBA00022723"/>
    </source>
</evidence>
<evidence type="ECO:0000256" key="7">
    <source>
        <dbReference type="ARBA" id="ARBA00049244"/>
    </source>
</evidence>
<keyword evidence="6 8" id="KW-0239">DNA-directed DNA polymerase</keyword>
<evidence type="ECO:0000313" key="11">
    <source>
        <dbReference type="EMBL" id="EHM09859.1"/>
    </source>
</evidence>
<feature type="domain" description="AAA+ ATPase" evidence="10">
    <location>
        <begin position="36"/>
        <end position="179"/>
    </location>
</feature>
<proteinExistence type="inferred from homology"/>
<dbReference type="STRING" id="926567.TheveDRAFT_0702"/>
<dbReference type="RefSeq" id="WP_006583353.1">
    <property type="nucleotide sequence ID" value="NZ_CM001377.1"/>
</dbReference>
<reference evidence="11 12" key="1">
    <citation type="submission" date="2011-10" db="EMBL/GenBank/DDBJ databases">
        <title>The Noncontiguous Finished genome of Thermanaerovibrio velox DSM 12556.</title>
        <authorList>
            <consortium name="US DOE Joint Genome Institute (JGI-PGF)"/>
            <person name="Lucas S."/>
            <person name="Copeland A."/>
            <person name="Lapidus A."/>
            <person name="Glavina del Rio T."/>
            <person name="Dalin E."/>
            <person name="Tice H."/>
            <person name="Bruce D."/>
            <person name="Goodwin L."/>
            <person name="Pitluck S."/>
            <person name="Peters L."/>
            <person name="Mikhailova N."/>
            <person name="Teshima H."/>
            <person name="Kyrpides N."/>
            <person name="Mavromatis K."/>
            <person name="Ivanova N."/>
            <person name="Markowitz V."/>
            <person name="Cheng J.-F."/>
            <person name="Hugenholtz P."/>
            <person name="Woyke T."/>
            <person name="Wu D."/>
            <person name="Spring S."/>
            <person name="Brambilla E.-M."/>
            <person name="Klenk H.-P."/>
            <person name="Eisen J.A."/>
        </authorList>
    </citation>
    <scope>NUCLEOTIDE SEQUENCE [LARGE SCALE GENOMIC DNA]</scope>
    <source>
        <strain evidence="11 12">DSM 12556</strain>
    </source>
</reference>
<dbReference type="InterPro" id="IPR050238">
    <property type="entry name" value="DNA_Rep/Repair_Clamp_Loader"/>
</dbReference>
<sequence length="610" mass="65528">MYLSLYRKYRPRRFSEISGQRRVVEALVSSLESGKVPHAFLFSGPRGCGKTSAARLLAKRLNCSSPLVGGESCGQCPSCESIQRGDHLDVVEIDGASNRGIEEIRALKDQVALAPFQAPNKVYIIDEVHMLTEAAFNALLKTLEEPPSRVYFVLATTEPQKVPVTIRSRCVHFPFQRIPTEDIKDRLVEVSSLEGIEADEEALWELARHADGALRDALSMMEQAISVGAGRVTLDAVSGILGGCGRDVLQGWVEKVRTDPKGAFLTLMDMIRSGSNLERFVEGLFLIFRDLMFVNRWGSQVVGALGVSSQEGEFLVEEAPLWDQEVLRAICSMLADLMPRARQGMRADVFAGLLQRGIDCAILGAGPQLAQGKGDTRGAEVPSRARGDVPGTSFSSAGVIPSGEAGSPVKEVRGRASAGDGAARPVVVSSDGGGGESPRGSRIAGDLRLSIFRRLMEEDPALGCALMHCGIYADADAAYLDVPHDPLVSSYMAGYRARAVVSQVFLEVLGVPLEGVDPEGGDEEVPAPSLPPVPELQEDDIVWERVVSSPPGALDGKPDVKGCAVPRETDAGSDGDGIRDALSWLDGEVLYVRASDETSEEDDLQEEEAE</sequence>
<keyword evidence="8" id="KW-0548">Nucleotidyltransferase</keyword>
<evidence type="ECO:0000256" key="5">
    <source>
        <dbReference type="ARBA" id="ARBA00022840"/>
    </source>
</evidence>
<feature type="region of interest" description="Disordered" evidence="9">
    <location>
        <begin position="548"/>
        <end position="578"/>
    </location>
</feature>
<evidence type="ECO:0000313" key="12">
    <source>
        <dbReference type="Proteomes" id="UP000005730"/>
    </source>
</evidence>
<dbReference type="InterPro" id="IPR003593">
    <property type="entry name" value="AAA+_ATPase"/>
</dbReference>
<dbReference type="FunFam" id="1.10.8.60:FF:000013">
    <property type="entry name" value="DNA polymerase III subunit gamma/tau"/>
    <property type="match status" value="1"/>
</dbReference>
<dbReference type="Gene3D" id="1.10.8.60">
    <property type="match status" value="1"/>
</dbReference>
<dbReference type="EC" id="2.7.7.7" evidence="8"/>
<dbReference type="PANTHER" id="PTHR11669:SF0">
    <property type="entry name" value="PROTEIN STICHEL-LIKE 2"/>
    <property type="match status" value="1"/>
</dbReference>
<dbReference type="Pfam" id="PF22608">
    <property type="entry name" value="DNAX_ATPase_lid"/>
    <property type="match status" value="1"/>
</dbReference>
<dbReference type="SMART" id="SM00382">
    <property type="entry name" value="AAA"/>
    <property type="match status" value="1"/>
</dbReference>
<protein>
    <recommendedName>
        <fullName evidence="8">DNA polymerase III subunit gamma/tau</fullName>
        <ecNumber evidence="8">2.7.7.7</ecNumber>
    </recommendedName>
</protein>
<dbReference type="EMBL" id="CM001377">
    <property type="protein sequence ID" value="EHM09859.1"/>
    <property type="molecule type" value="Genomic_DNA"/>
</dbReference>
<comment type="catalytic activity">
    <reaction evidence="7 8">
        <text>DNA(n) + a 2'-deoxyribonucleoside 5'-triphosphate = DNA(n+1) + diphosphate</text>
        <dbReference type="Rhea" id="RHEA:22508"/>
        <dbReference type="Rhea" id="RHEA-COMP:17339"/>
        <dbReference type="Rhea" id="RHEA-COMP:17340"/>
        <dbReference type="ChEBI" id="CHEBI:33019"/>
        <dbReference type="ChEBI" id="CHEBI:61560"/>
        <dbReference type="ChEBI" id="CHEBI:173112"/>
        <dbReference type="EC" id="2.7.7.7"/>
    </reaction>
</comment>
<dbReference type="PRINTS" id="PR00300">
    <property type="entry name" value="CLPPROTEASEA"/>
</dbReference>
<evidence type="ECO:0000259" key="10">
    <source>
        <dbReference type="SMART" id="SM00382"/>
    </source>
</evidence>
<keyword evidence="8" id="KW-0235">DNA replication</keyword>
<dbReference type="GO" id="GO:0009360">
    <property type="term" value="C:DNA polymerase III complex"/>
    <property type="evidence" value="ECO:0007669"/>
    <property type="project" value="InterPro"/>
</dbReference>
<keyword evidence="2" id="KW-0479">Metal-binding</keyword>
<comment type="similarity">
    <text evidence="1 8">Belongs to the DnaX/STICHEL family.</text>
</comment>
<dbReference type="CDD" id="cd00009">
    <property type="entry name" value="AAA"/>
    <property type="match status" value="1"/>
</dbReference>
<dbReference type="NCBIfam" id="TIGR02397">
    <property type="entry name" value="dnaX_nterm"/>
    <property type="match status" value="1"/>
</dbReference>
<feature type="compositionally biased region" description="Basic and acidic residues" evidence="9">
    <location>
        <begin position="374"/>
        <end position="387"/>
    </location>
</feature>
<dbReference type="CDD" id="cd18137">
    <property type="entry name" value="HLD_clamp_pol_III_gamma_tau"/>
    <property type="match status" value="1"/>
</dbReference>
<feature type="compositionally biased region" description="Low complexity" evidence="9">
    <location>
        <begin position="415"/>
        <end position="430"/>
    </location>
</feature>
<dbReference type="InterPro" id="IPR027417">
    <property type="entry name" value="P-loop_NTPase"/>
</dbReference>
<dbReference type="PANTHER" id="PTHR11669">
    <property type="entry name" value="REPLICATION FACTOR C / DNA POLYMERASE III GAMMA-TAU SUBUNIT"/>
    <property type="match status" value="1"/>
</dbReference>
<dbReference type="InterPro" id="IPR001270">
    <property type="entry name" value="ClpA/B"/>
</dbReference>
<keyword evidence="5 8" id="KW-0067">ATP-binding</keyword>
<evidence type="ECO:0000256" key="8">
    <source>
        <dbReference type="RuleBase" id="RU364063"/>
    </source>
</evidence>
<organism evidence="11 12">
    <name type="scientific">Thermanaerovibrio velox DSM 12556</name>
    <dbReference type="NCBI Taxonomy" id="926567"/>
    <lineage>
        <taxon>Bacteria</taxon>
        <taxon>Thermotogati</taxon>
        <taxon>Synergistota</taxon>
        <taxon>Synergistia</taxon>
        <taxon>Synergistales</taxon>
        <taxon>Synergistaceae</taxon>
        <taxon>Thermanaerovibrio</taxon>
    </lineage>
</organism>
<dbReference type="Pfam" id="PF13177">
    <property type="entry name" value="DNA_pol3_delta2"/>
    <property type="match status" value="1"/>
</dbReference>
<dbReference type="GO" id="GO:0006261">
    <property type="term" value="P:DNA-templated DNA replication"/>
    <property type="evidence" value="ECO:0007669"/>
    <property type="project" value="TreeGrafter"/>
</dbReference>
<keyword evidence="3 8" id="KW-0547">Nucleotide-binding</keyword>
<keyword evidence="12" id="KW-1185">Reference proteome</keyword>
<dbReference type="OrthoDB" id="9810148at2"/>
<dbReference type="InterPro" id="IPR012763">
    <property type="entry name" value="DNA_pol_III_sug/sutau_N"/>
</dbReference>
<keyword evidence="8" id="KW-0808">Transferase</keyword>
<dbReference type="AlphaFoldDB" id="H0URA3"/>
<evidence type="ECO:0000256" key="6">
    <source>
        <dbReference type="ARBA" id="ARBA00022932"/>
    </source>
</evidence>
<dbReference type="SUPFAM" id="SSF52540">
    <property type="entry name" value="P-loop containing nucleoside triphosphate hydrolases"/>
    <property type="match status" value="1"/>
</dbReference>
<gene>
    <name evidence="8" type="primary">dnaX</name>
    <name evidence="11" type="ORF">TheveDRAFT_0702</name>
</gene>